<feature type="domain" description="Fibronectin type-III" evidence="2">
    <location>
        <begin position="732"/>
        <end position="829"/>
    </location>
</feature>
<dbReference type="PANTHER" id="PTHR36251">
    <property type="entry name" value="FELS-1 PROPHAGE HOST SPECIFICITY PROTEIN-RELATED"/>
    <property type="match status" value="1"/>
</dbReference>
<gene>
    <name evidence="3" type="ORF">ALO53_05195</name>
</gene>
<organism evidence="3 4">
    <name type="scientific">Pseudomonas amygdali pv. photiniae</name>
    <dbReference type="NCBI Taxonomy" id="251724"/>
    <lineage>
        <taxon>Bacteria</taxon>
        <taxon>Pseudomonadati</taxon>
        <taxon>Pseudomonadota</taxon>
        <taxon>Gammaproteobacteria</taxon>
        <taxon>Pseudomonadales</taxon>
        <taxon>Pseudomonadaceae</taxon>
        <taxon>Pseudomonas</taxon>
        <taxon>Pseudomonas amygdali</taxon>
    </lineage>
</organism>
<dbReference type="PATRIC" id="fig|251724.3.peg.4464"/>
<dbReference type="RefSeq" id="WP_057412479.1">
    <property type="nucleotide sequence ID" value="NZ_LJQO01000390.1"/>
</dbReference>
<protein>
    <submittedName>
        <fullName evidence="3">Prophage host specificity protein J</fullName>
    </submittedName>
</protein>
<evidence type="ECO:0000259" key="2">
    <source>
        <dbReference type="PROSITE" id="PS50853"/>
    </source>
</evidence>
<dbReference type="InterPro" id="IPR055385">
    <property type="entry name" value="GpJ_HDII-ins2"/>
</dbReference>
<dbReference type="PROSITE" id="PS50853">
    <property type="entry name" value="FN3"/>
    <property type="match status" value="1"/>
</dbReference>
<dbReference type="InterPro" id="IPR032876">
    <property type="entry name" value="J_dom"/>
</dbReference>
<dbReference type="Pfam" id="PF24801">
    <property type="entry name" value="FNIII-A_GpJ"/>
    <property type="match status" value="1"/>
</dbReference>
<feature type="region of interest" description="Disordered" evidence="1">
    <location>
        <begin position="1"/>
        <end position="21"/>
    </location>
</feature>
<dbReference type="InterPro" id="IPR036116">
    <property type="entry name" value="FN3_sf"/>
</dbReference>
<sequence>MGTAVAARSIRGSKGGEATQKQPTIALNSTASIATARIVYLWSWGPIVGPVNGLRSVKLDGTPLVAEDGTVNFPGVKWQFRNGELNQQRLEGIAESSNEVDVNQQLLSGTPYLRTVNNPVLDALRVRFSWPQLQSQDQSGNINGVRIEYAIDLATDGGPFVQVLADFVDRKNVTKYERSHRLNLPAGSRWTMRVRRITPEANSSLVQDGMFVDAVAEVVDSDQEFPLTAVGCVEYDAEQFGGDIAKIAVLMRGRIVRVPSNYDPETRTYASSGPGTSNGIWDGTFKEAYTNNPAWVCYDLALHPYYGLGHRIDATMVDRWNLYRIAQYCDQMVPNGMGGVHPRLTCNIYLQKQADAYAVLQDLSAIFHGMSTWDGSQITFTADMPGDPVYTYNPSQILNNGEIQYSGTRARDRHNLAMVTWDNPDQSFATDKEPVFDDVAMAESGSVNELAVDAYGCTSLGQAQRAGQYALITEQTQTRPATFRVGLDGGIPKTGQIIAVVDPMLAGRANGGRISTVAGRVVTVDRDIELPTGAKLRVNLPSGKSEARVISSLDGRRVTVAANFSEVPEAECGWILEYDDLKTMQFLVRNITRPEWHQYQIECIQHEPSKFDAIDFGAVIDDRPITGVPLGVQSAPAGVYLSQHVVVEQGIAVTFMTISWDAAPGAVGYEVEWRWGAREWVKVPRTGEQSAEVRGIYSGQYLARVRAVSALNVSSLPTTSQLTNLEGKVGLPPAVTSLSAEGLLFGIGLRWTFPPGAEDAQRTEIWYAPANDLKSATKLADLAYPQSEYVMQGLRAGQTFFFWARLVDRTGNIGPWYPLVDGVVGTASADATAVLEQIVGKLTESAFGKDLLSRIEKVDGNGPGSVNVRLSEVRTALNEQIADVDGALADTRAELQQQIDNIADLADSMPYKPGDTYVAGQGVLGSDGIIYQATQSVPVNTPPPNTTYWLNVGQAVATAVGLASRVQTVETKVTSIEGVNTAQAQQLTGLQTSLDGKASAGTVQSIGNRVTDAEGKLTSQASAITGLNNALPGKASVATVEALTNTVNQQGGALTAQGQSLTNIAASIATIGGQNLIYNPSFEKRGTIGAGLIADGWQIGGPATITSTSYVQSGIDPKGVAQRADVTNLDPSRYIDFVPAPEKRPSAGPGQPFTFSCYVRATPGLGVQIFLQPVNSATVVLATQNSSTLIATGEWQRHTLTIPSLPANTATVHCITRLVTVNSATAGFIEVDRVQAQLAAVVSGWQDNADTVKTDLAGQAEATSALTARVTQTETGITSASNQLVSLSNSIGNSGGQNLFFNSTFAKESGSPGTAEGWTTDAGVSGGTHVMSLVPSWIVSSEKAQRINVTGLNLTNIYRGIRTSGAGYWPKAMAGASVVASCYVRATAGLVFKIFIQSLDSTGNPIAAPSGPLIVATGGTQRIVYDYPNLPAGTVAVQVYFRLYGSDTVGSGFVEYTRAQLEVGTTVTGWKDNNGLLGAEQAATSSAVAGLNSSVTQQGTTLTAVSGQVTALKVSLAGEGSNFAASSASWEFLNALNGFSASIQAGSPTLVANPTFARMTGAGQFFKNGGIDANGTIYPYLRMRFKRANSTRTAGLLYWANQDGGLSEARVIGFKVDITTTDWQTVEIDLSANTAWVGKTNTAIRLDIVNSGDTSATVDMAYISIGNKMPGASAAALSSTTATVAQQGLAITAQTSRVDSLNSAVGSANAAIQSEATTRANAVSAVSSRVDGLNSTVGNVNAAIQSEATTRANADSALTRRVDDVQSTAGSASANAQQALNTAVSVNGKMSSSYAVKLGMTANGIQWAAGFGLGLSNETGPTQSQFVVSADSFVVLNGNPNNGTVFSPFAVENGQVFIADAVIKKATITNALVGQSIYSSTFNNFGQPLMTADFNTGQLTIQNRTKSGSYCILREDGLFAVSGGVILMELTW</sequence>
<dbReference type="SUPFAM" id="SSF49265">
    <property type="entry name" value="Fibronectin type III"/>
    <property type="match status" value="1"/>
</dbReference>
<dbReference type="PANTHER" id="PTHR36251:SF2">
    <property type="entry name" value="GIFSY-2 PROPHAGE HOST SPECIFICITY PROTEIN J, PHAGE LAMBDA"/>
    <property type="match status" value="1"/>
</dbReference>
<name>A0A0P9TKT8_PSEA0</name>
<evidence type="ECO:0000313" key="3">
    <source>
        <dbReference type="EMBL" id="KPX66101.1"/>
    </source>
</evidence>
<dbReference type="Pfam" id="PF13550">
    <property type="entry name" value="Phage-tail_3"/>
    <property type="match status" value="1"/>
</dbReference>
<dbReference type="Gene3D" id="2.60.40.10">
    <property type="entry name" value="Immunoglobulins"/>
    <property type="match status" value="1"/>
</dbReference>
<dbReference type="InterPro" id="IPR013783">
    <property type="entry name" value="Ig-like_fold"/>
</dbReference>
<dbReference type="InterPro" id="IPR053171">
    <property type="entry name" value="Viral_Tip_Attach_Protein"/>
</dbReference>
<dbReference type="Proteomes" id="UP000050469">
    <property type="component" value="Unassembled WGS sequence"/>
</dbReference>
<comment type="caution">
    <text evidence="3">The sequence shown here is derived from an EMBL/GenBank/DDBJ whole genome shotgun (WGS) entry which is preliminary data.</text>
</comment>
<dbReference type="Pfam" id="PF09327">
    <property type="entry name" value="Phage_Tail_Tip"/>
    <property type="match status" value="1"/>
</dbReference>
<reference evidence="3 4" key="1">
    <citation type="submission" date="2015-09" db="EMBL/GenBank/DDBJ databases">
        <title>Genome announcement of multiple Pseudomonas syringae strains.</title>
        <authorList>
            <person name="Thakur S."/>
            <person name="Wang P.W."/>
            <person name="Gong Y."/>
            <person name="Weir B.S."/>
            <person name="Guttman D.S."/>
        </authorList>
    </citation>
    <scope>NUCLEOTIDE SEQUENCE [LARGE SCALE GENOMIC DNA]</scope>
    <source>
        <strain evidence="3 4">ICMP7840</strain>
    </source>
</reference>
<accession>A0A0P9TKT8</accession>
<dbReference type="InterPro" id="IPR003961">
    <property type="entry name" value="FN3_dom"/>
</dbReference>
<evidence type="ECO:0000256" key="1">
    <source>
        <dbReference type="SAM" id="MobiDB-lite"/>
    </source>
</evidence>
<evidence type="ECO:0000313" key="4">
    <source>
        <dbReference type="Proteomes" id="UP000050469"/>
    </source>
</evidence>
<dbReference type="InterPro" id="IPR015406">
    <property type="entry name" value="GpJ_CSF"/>
</dbReference>
<dbReference type="EMBL" id="LJQO01000390">
    <property type="protein sequence ID" value="KPX66101.1"/>
    <property type="molecule type" value="Genomic_DNA"/>
</dbReference>
<proteinExistence type="predicted"/>